<dbReference type="EMBL" id="VCGU01000004">
    <property type="protein sequence ID" value="TRY77487.1"/>
    <property type="molecule type" value="Genomic_DNA"/>
</dbReference>
<feature type="region of interest" description="Disordered" evidence="1">
    <location>
        <begin position="1"/>
        <end position="48"/>
    </location>
</feature>
<dbReference type="Proteomes" id="UP000318571">
    <property type="component" value="Chromosome 5"/>
</dbReference>
<sequence>MGTEAHVFEDAEEDHNGQQAREVEDAAAGDRNSQPRQPLVDHSFPLGQGIHSRPRVVEHHRYAKASLEAHSGHWVHQVTPLAHPAAGTILTGLAFGAGSASALALASASGSASAMASASAAATASASPLTHW</sequence>
<protein>
    <submittedName>
        <fullName evidence="2">Uncharacterized protein</fullName>
    </submittedName>
</protein>
<evidence type="ECO:0000256" key="1">
    <source>
        <dbReference type="SAM" id="MobiDB-lite"/>
    </source>
</evidence>
<accession>A0A553PII4</accession>
<organism evidence="2 3">
    <name type="scientific">Tigriopus californicus</name>
    <name type="common">Marine copepod</name>
    <dbReference type="NCBI Taxonomy" id="6832"/>
    <lineage>
        <taxon>Eukaryota</taxon>
        <taxon>Metazoa</taxon>
        <taxon>Ecdysozoa</taxon>
        <taxon>Arthropoda</taxon>
        <taxon>Crustacea</taxon>
        <taxon>Multicrustacea</taxon>
        <taxon>Hexanauplia</taxon>
        <taxon>Copepoda</taxon>
        <taxon>Harpacticoida</taxon>
        <taxon>Harpacticidae</taxon>
        <taxon>Tigriopus</taxon>
    </lineage>
</organism>
<comment type="caution">
    <text evidence="2">The sequence shown here is derived from an EMBL/GenBank/DDBJ whole genome shotgun (WGS) entry which is preliminary data.</text>
</comment>
<gene>
    <name evidence="2" type="ORF">TCAL_15955</name>
</gene>
<proteinExistence type="predicted"/>
<reference evidence="2 3" key="1">
    <citation type="journal article" date="2018" name="Nat. Ecol. Evol.">
        <title>Genomic signatures of mitonuclear coevolution across populations of Tigriopus californicus.</title>
        <authorList>
            <person name="Barreto F.S."/>
            <person name="Watson E.T."/>
            <person name="Lima T.G."/>
            <person name="Willett C.S."/>
            <person name="Edmands S."/>
            <person name="Li W."/>
            <person name="Burton R.S."/>
        </authorList>
    </citation>
    <scope>NUCLEOTIDE SEQUENCE [LARGE SCALE GENOMIC DNA]</scope>
    <source>
        <strain evidence="2 3">San Diego</strain>
    </source>
</reference>
<dbReference type="AlphaFoldDB" id="A0A553PII4"/>
<evidence type="ECO:0000313" key="3">
    <source>
        <dbReference type="Proteomes" id="UP000318571"/>
    </source>
</evidence>
<evidence type="ECO:0000313" key="2">
    <source>
        <dbReference type="EMBL" id="TRY77487.1"/>
    </source>
</evidence>
<name>A0A553PII4_TIGCA</name>
<keyword evidence="3" id="KW-1185">Reference proteome</keyword>